<proteinExistence type="predicted"/>
<comment type="caution">
    <text evidence="2">The sequence shown here is derived from an EMBL/GenBank/DDBJ whole genome shotgun (WGS) entry which is preliminary data.</text>
</comment>
<evidence type="ECO:0000259" key="1">
    <source>
        <dbReference type="Pfam" id="PF14771"/>
    </source>
</evidence>
<keyword evidence="3" id="KW-1185">Reference proteome</keyword>
<protein>
    <recommendedName>
        <fullName evidence="1">DUF4476 domain-containing protein</fullName>
    </recommendedName>
</protein>
<name>A0AA36IRZ3_9DINO</name>
<sequence>MRTSATLTPIWNWDMGYHKGPIEEWIPVEYDILELDYCSSKRGLGMEAMTEAAFDGIVTALLQFARHWKCRLQALQQLLDQIYFSCAQFRQIVDLFKESGARQDVYVTFFNRIVDMQNEKLVRARLDMNEVSTILYRLGHAGCFPYMQPEQMHIRLHFKNHERLLMSYLLKLSTKESLTSRIPSSQALTERWMR</sequence>
<dbReference type="InterPro" id="IPR028011">
    <property type="entry name" value="DUF4476"/>
</dbReference>
<reference evidence="2" key="1">
    <citation type="submission" date="2023-08" db="EMBL/GenBank/DDBJ databases">
        <authorList>
            <person name="Chen Y."/>
            <person name="Shah S."/>
            <person name="Dougan E. K."/>
            <person name="Thang M."/>
            <person name="Chan C."/>
        </authorList>
    </citation>
    <scope>NUCLEOTIDE SEQUENCE</scope>
</reference>
<dbReference type="AlphaFoldDB" id="A0AA36IRZ3"/>
<dbReference type="EMBL" id="CAUJNA010002435">
    <property type="protein sequence ID" value="CAJ1392872.1"/>
    <property type="molecule type" value="Genomic_DNA"/>
</dbReference>
<evidence type="ECO:0000313" key="3">
    <source>
        <dbReference type="Proteomes" id="UP001178507"/>
    </source>
</evidence>
<feature type="domain" description="DUF4476" evidence="1">
    <location>
        <begin position="49"/>
        <end position="128"/>
    </location>
</feature>
<evidence type="ECO:0000313" key="2">
    <source>
        <dbReference type="EMBL" id="CAJ1392872.1"/>
    </source>
</evidence>
<gene>
    <name evidence="2" type="ORF">EVOR1521_LOCUS17862</name>
</gene>
<accession>A0AA36IRZ3</accession>
<dbReference type="Proteomes" id="UP001178507">
    <property type="component" value="Unassembled WGS sequence"/>
</dbReference>
<organism evidence="2 3">
    <name type="scientific">Effrenium voratum</name>
    <dbReference type="NCBI Taxonomy" id="2562239"/>
    <lineage>
        <taxon>Eukaryota</taxon>
        <taxon>Sar</taxon>
        <taxon>Alveolata</taxon>
        <taxon>Dinophyceae</taxon>
        <taxon>Suessiales</taxon>
        <taxon>Symbiodiniaceae</taxon>
        <taxon>Effrenium</taxon>
    </lineage>
</organism>
<dbReference type="Pfam" id="PF14771">
    <property type="entry name" value="DUF4476"/>
    <property type="match status" value="1"/>
</dbReference>